<evidence type="ECO:0000256" key="7">
    <source>
        <dbReference type="SAM" id="Phobius"/>
    </source>
</evidence>
<feature type="transmembrane region" description="Helical" evidence="7">
    <location>
        <begin position="101"/>
        <end position="130"/>
    </location>
</feature>
<reference evidence="9 10" key="2">
    <citation type="journal article" date="2021" name="Curr. Genet.">
        <title>Genetic response to nitrogen starvation in the aggressive Eucalyptus foliar pathogen Teratosphaeria destructans.</title>
        <authorList>
            <person name="Havenga M."/>
            <person name="Wingfield B.D."/>
            <person name="Wingfield M.J."/>
            <person name="Dreyer L.L."/>
            <person name="Roets F."/>
            <person name="Aylward J."/>
        </authorList>
    </citation>
    <scope>NUCLEOTIDE SEQUENCE [LARGE SCALE GENOMIC DNA]</scope>
    <source>
        <strain evidence="9">CMW44962</strain>
    </source>
</reference>
<evidence type="ECO:0000259" key="8">
    <source>
        <dbReference type="Pfam" id="PF20684"/>
    </source>
</evidence>
<keyword evidence="10" id="KW-1185">Reference proteome</keyword>
<keyword evidence="4 7" id="KW-0472">Membrane</keyword>
<feature type="transmembrane region" description="Helical" evidence="7">
    <location>
        <begin position="29"/>
        <end position="50"/>
    </location>
</feature>
<feature type="domain" description="Rhodopsin" evidence="8">
    <location>
        <begin position="48"/>
        <end position="296"/>
    </location>
</feature>
<dbReference type="InterPro" id="IPR052337">
    <property type="entry name" value="SAT4-like"/>
</dbReference>
<feature type="transmembrane region" description="Helical" evidence="7">
    <location>
        <begin position="62"/>
        <end position="81"/>
    </location>
</feature>
<feature type="compositionally biased region" description="Polar residues" evidence="6">
    <location>
        <begin position="307"/>
        <end position="327"/>
    </location>
</feature>
<evidence type="ECO:0000256" key="4">
    <source>
        <dbReference type="ARBA" id="ARBA00023136"/>
    </source>
</evidence>
<comment type="subcellular location">
    <subcellularLocation>
        <location evidence="1">Membrane</location>
        <topology evidence="1">Multi-pass membrane protein</topology>
    </subcellularLocation>
</comment>
<gene>
    <name evidence="9" type="ORF">Tdes44962_MAKER06383</name>
</gene>
<feature type="region of interest" description="Disordered" evidence="6">
    <location>
        <begin position="398"/>
        <end position="420"/>
    </location>
</feature>
<dbReference type="PANTHER" id="PTHR33048:SF129">
    <property type="entry name" value="INTEGRAL MEMBRANE PROTEIN-RELATED"/>
    <property type="match status" value="1"/>
</dbReference>
<keyword evidence="3 7" id="KW-1133">Transmembrane helix</keyword>
<dbReference type="EMBL" id="RIBY02002633">
    <property type="protein sequence ID" value="KAH9807347.1"/>
    <property type="molecule type" value="Genomic_DNA"/>
</dbReference>
<protein>
    <submittedName>
        <fullName evidence="9">Integral membrane protein</fullName>
    </submittedName>
</protein>
<accession>A0A9W7VXH3</accession>
<dbReference type="GO" id="GO:0016020">
    <property type="term" value="C:membrane"/>
    <property type="evidence" value="ECO:0007669"/>
    <property type="project" value="UniProtKB-SubCell"/>
</dbReference>
<organism evidence="9 10">
    <name type="scientific">Teratosphaeria destructans</name>
    <dbReference type="NCBI Taxonomy" id="418781"/>
    <lineage>
        <taxon>Eukaryota</taxon>
        <taxon>Fungi</taxon>
        <taxon>Dikarya</taxon>
        <taxon>Ascomycota</taxon>
        <taxon>Pezizomycotina</taxon>
        <taxon>Dothideomycetes</taxon>
        <taxon>Dothideomycetidae</taxon>
        <taxon>Mycosphaerellales</taxon>
        <taxon>Teratosphaeriaceae</taxon>
        <taxon>Teratosphaeria</taxon>
    </lineage>
</organism>
<dbReference type="InterPro" id="IPR049326">
    <property type="entry name" value="Rhodopsin_dom_fungi"/>
</dbReference>
<evidence type="ECO:0000256" key="2">
    <source>
        <dbReference type="ARBA" id="ARBA00022692"/>
    </source>
</evidence>
<feature type="region of interest" description="Disordered" evidence="6">
    <location>
        <begin position="307"/>
        <end position="333"/>
    </location>
</feature>
<feature type="transmembrane region" description="Helical" evidence="7">
    <location>
        <begin position="142"/>
        <end position="175"/>
    </location>
</feature>
<evidence type="ECO:0000256" key="5">
    <source>
        <dbReference type="ARBA" id="ARBA00038359"/>
    </source>
</evidence>
<dbReference type="Proteomes" id="UP001138500">
    <property type="component" value="Unassembled WGS sequence"/>
</dbReference>
<dbReference type="Pfam" id="PF20684">
    <property type="entry name" value="Fung_rhodopsin"/>
    <property type="match status" value="1"/>
</dbReference>
<evidence type="ECO:0000313" key="10">
    <source>
        <dbReference type="Proteomes" id="UP001138500"/>
    </source>
</evidence>
<reference evidence="9 10" key="1">
    <citation type="journal article" date="2018" name="IMA Fungus">
        <title>IMA Genome-F 10: Nine draft genome sequences of Claviceps purpurea s.lat., including C. arundinis, C. humidiphila, and C. cf. spartinae, pseudomolecules for the pitch canker pathogen Fusarium circinatum, draft genome of Davidsoniella eucalypti, Grosmannia galeiformis, Quambalaria eucalypti, and Teratosphaeria destructans.</title>
        <authorList>
            <person name="Wingfield B.D."/>
            <person name="Liu M."/>
            <person name="Nguyen H.D."/>
            <person name="Lane F.A."/>
            <person name="Morgan S.W."/>
            <person name="De Vos L."/>
            <person name="Wilken P.M."/>
            <person name="Duong T.A."/>
            <person name="Aylward J."/>
            <person name="Coetzee M.P."/>
            <person name="Dadej K."/>
            <person name="De Beer Z.W."/>
            <person name="Findlay W."/>
            <person name="Havenga M."/>
            <person name="Kolarik M."/>
            <person name="Menzies J.G."/>
            <person name="Naidoo K."/>
            <person name="Pochopski O."/>
            <person name="Shoukouhi P."/>
            <person name="Santana Q.C."/>
            <person name="Seifert K.A."/>
            <person name="Soal N."/>
            <person name="Steenkamp E.T."/>
            <person name="Tatham C.T."/>
            <person name="van der Nest M.A."/>
            <person name="Wingfield M.J."/>
        </authorList>
    </citation>
    <scope>NUCLEOTIDE SEQUENCE [LARGE SCALE GENOMIC DNA]</scope>
    <source>
        <strain evidence="9">CMW44962</strain>
    </source>
</reference>
<dbReference type="PANTHER" id="PTHR33048">
    <property type="entry name" value="PTH11-LIKE INTEGRAL MEMBRANE PROTEIN (AFU_ORTHOLOGUE AFUA_5G11245)"/>
    <property type="match status" value="1"/>
</dbReference>
<evidence type="ECO:0000256" key="3">
    <source>
        <dbReference type="ARBA" id="ARBA00022989"/>
    </source>
</evidence>
<feature type="transmembrane region" description="Helical" evidence="7">
    <location>
        <begin position="270"/>
        <end position="294"/>
    </location>
</feature>
<proteinExistence type="inferred from homology"/>
<name>A0A9W7VXH3_9PEZI</name>
<feature type="transmembrane region" description="Helical" evidence="7">
    <location>
        <begin position="233"/>
        <end position="255"/>
    </location>
</feature>
<comment type="similarity">
    <text evidence="5">Belongs to the SAT4 family.</text>
</comment>
<evidence type="ECO:0000256" key="6">
    <source>
        <dbReference type="SAM" id="MobiDB-lite"/>
    </source>
</evidence>
<comment type="caution">
    <text evidence="9">The sequence shown here is derived from an EMBL/GenBank/DDBJ whole genome shotgun (WGS) entry which is preliminary data.</text>
</comment>
<dbReference type="OrthoDB" id="4525788at2759"/>
<keyword evidence="2 7" id="KW-0812">Transmembrane</keyword>
<sequence>MPGNFHEVPASVVASWPKPNYVDPVRRTWLPILALLLVALSTLLVAGRFYMRAKKQAGTFGLDDVFIAIAWAFAVLLSASACVDADKKGIDRHTWDVPLENYVGAALVGWIAQLLMLISCCATKFSVLLFHRRLVKDIGNWIWAIWSALAFTACYFVATLISYCLLCQPLDSYWLSYDLLHPYTRHYKCIDGNSFSVSIGVLSVISDLYAVFLPMVVLRKYDLDVPRRQRRCLNIIFGLGALVAGAGIARTYYLWKINNSYDTSWTGFDLFVWSLLECHGAIICASAPSMRAFFRRYLGDSFNRAFRSTGSSRTKQWPSKSGQSSSLPHDDLADSKSSEIAQKLVDNAAVVEKGQVLPHSYFVDTARRSTDTMPRIRSVADYEAFSLRQLNNSRHAYKNSNRSNSFIHDPAQWPEPGKAV</sequence>
<feature type="transmembrane region" description="Helical" evidence="7">
    <location>
        <begin position="195"/>
        <end position="221"/>
    </location>
</feature>
<dbReference type="AlphaFoldDB" id="A0A9W7VXH3"/>
<evidence type="ECO:0000256" key="1">
    <source>
        <dbReference type="ARBA" id="ARBA00004141"/>
    </source>
</evidence>
<evidence type="ECO:0000313" key="9">
    <source>
        <dbReference type="EMBL" id="KAH9807347.1"/>
    </source>
</evidence>